<evidence type="ECO:0000256" key="2">
    <source>
        <dbReference type="ARBA" id="ARBA00022448"/>
    </source>
</evidence>
<feature type="domain" description="ABC transporter" evidence="5">
    <location>
        <begin position="3"/>
        <end position="258"/>
    </location>
</feature>
<dbReference type="InterPro" id="IPR003439">
    <property type="entry name" value="ABC_transporter-like_ATP-bd"/>
</dbReference>
<dbReference type="PANTHER" id="PTHR43776">
    <property type="entry name" value="TRANSPORT ATP-BINDING PROTEIN"/>
    <property type="match status" value="1"/>
</dbReference>
<dbReference type="InterPro" id="IPR017871">
    <property type="entry name" value="ABC_transporter-like_CS"/>
</dbReference>
<dbReference type="PANTHER" id="PTHR43776:SF7">
    <property type="entry name" value="D,D-DIPEPTIDE TRANSPORT ATP-BINDING PROTEIN DDPF-RELATED"/>
    <property type="match status" value="1"/>
</dbReference>
<dbReference type="SUPFAM" id="SSF52540">
    <property type="entry name" value="P-loop containing nucleoside triphosphate hydrolases"/>
    <property type="match status" value="1"/>
</dbReference>
<comment type="similarity">
    <text evidence="1">Belongs to the ABC transporter superfamily.</text>
</comment>
<evidence type="ECO:0000313" key="7">
    <source>
        <dbReference type="Proteomes" id="UP000571183"/>
    </source>
</evidence>
<sequence>MSVQVSDLTLAYPPHGGVPGFEALSGVTFSVAPGETLAVLGESGAGKSTLLAALSGRGLLAPKGERLQLSGGDATVLGRSLAGLRRKAIAELAAEIGYISQQAGASLPGEMRVADIVAAGPRRRNKKVATDALARLITTMFEIVDLPLEMLGNYPSELSKGQRQRVAIISELTAAPRLLIADEVTNGVDTNTRPKITELLRWYREQTRATMLLVSHDISLLEQLADTALVLRAGQVVGFDSLNSVFRNVKHPYVAQLADALRRTAYDEAAARHKE</sequence>
<dbReference type="Proteomes" id="UP000571183">
    <property type="component" value="Unassembled WGS sequence"/>
</dbReference>
<dbReference type="SMART" id="SM00382">
    <property type="entry name" value="AAA"/>
    <property type="match status" value="1"/>
</dbReference>
<dbReference type="Pfam" id="PF00005">
    <property type="entry name" value="ABC_tran"/>
    <property type="match status" value="1"/>
</dbReference>
<dbReference type="InterPro" id="IPR050319">
    <property type="entry name" value="ABC_transp_ATP-bind"/>
</dbReference>
<dbReference type="GO" id="GO:0005524">
    <property type="term" value="F:ATP binding"/>
    <property type="evidence" value="ECO:0007669"/>
    <property type="project" value="UniProtKB-KW"/>
</dbReference>
<dbReference type="InterPro" id="IPR003593">
    <property type="entry name" value="AAA+_ATPase"/>
</dbReference>
<evidence type="ECO:0000259" key="5">
    <source>
        <dbReference type="PROSITE" id="PS50893"/>
    </source>
</evidence>
<keyword evidence="2" id="KW-0813">Transport</keyword>
<comment type="caution">
    <text evidence="6">The sequence shown here is derived from an EMBL/GenBank/DDBJ whole genome shotgun (WGS) entry which is preliminary data.</text>
</comment>
<gene>
    <name evidence="6" type="ORF">F5897_000113</name>
</gene>
<accession>A0A840DLH9</accession>
<evidence type="ECO:0000256" key="1">
    <source>
        <dbReference type="ARBA" id="ARBA00005417"/>
    </source>
</evidence>
<dbReference type="EMBL" id="JACIFD010000001">
    <property type="protein sequence ID" value="MBB4070837.1"/>
    <property type="molecule type" value="Genomic_DNA"/>
</dbReference>
<organism evidence="6 7">
    <name type="scientific">Canibacter oris</name>
    <dbReference type="NCBI Taxonomy" id="1365628"/>
    <lineage>
        <taxon>Bacteria</taxon>
        <taxon>Bacillati</taxon>
        <taxon>Actinomycetota</taxon>
        <taxon>Actinomycetes</taxon>
        <taxon>Micrococcales</taxon>
        <taxon>Microbacteriaceae</taxon>
        <taxon>Canibacter</taxon>
    </lineage>
</organism>
<dbReference type="GO" id="GO:0016887">
    <property type="term" value="F:ATP hydrolysis activity"/>
    <property type="evidence" value="ECO:0007669"/>
    <property type="project" value="InterPro"/>
</dbReference>
<dbReference type="InterPro" id="IPR027417">
    <property type="entry name" value="P-loop_NTPase"/>
</dbReference>
<dbReference type="RefSeq" id="WP_183304112.1">
    <property type="nucleotide sequence ID" value="NZ_JACIFD010000001.1"/>
</dbReference>
<name>A0A840DLH9_9MICO</name>
<reference evidence="6" key="1">
    <citation type="submission" date="2020-08" db="EMBL/GenBank/DDBJ databases">
        <title>Sequencing the genomes of 1000 actinobacteria strains.</title>
        <authorList>
            <person name="Klenk H.-P."/>
        </authorList>
    </citation>
    <scope>NUCLEOTIDE SEQUENCE [LARGE SCALE GENOMIC DNA]</scope>
    <source>
        <strain evidence="6">DSM 27064</strain>
    </source>
</reference>
<dbReference type="GO" id="GO:0055085">
    <property type="term" value="P:transmembrane transport"/>
    <property type="evidence" value="ECO:0007669"/>
    <property type="project" value="UniProtKB-ARBA"/>
</dbReference>
<dbReference type="AlphaFoldDB" id="A0A840DLH9"/>
<keyword evidence="3" id="KW-0547">Nucleotide-binding</keyword>
<dbReference type="PROSITE" id="PS00211">
    <property type="entry name" value="ABC_TRANSPORTER_1"/>
    <property type="match status" value="1"/>
</dbReference>
<keyword evidence="4" id="KW-0067">ATP-binding</keyword>
<protein>
    <submittedName>
        <fullName evidence="6">ABC-type glutathione transport system ATPase component</fullName>
    </submittedName>
</protein>
<dbReference type="Gene3D" id="3.40.50.300">
    <property type="entry name" value="P-loop containing nucleotide triphosphate hydrolases"/>
    <property type="match status" value="1"/>
</dbReference>
<evidence type="ECO:0000256" key="4">
    <source>
        <dbReference type="ARBA" id="ARBA00022840"/>
    </source>
</evidence>
<keyword evidence="7" id="KW-1185">Reference proteome</keyword>
<dbReference type="PROSITE" id="PS50893">
    <property type="entry name" value="ABC_TRANSPORTER_2"/>
    <property type="match status" value="1"/>
</dbReference>
<proteinExistence type="inferred from homology"/>
<evidence type="ECO:0000256" key="3">
    <source>
        <dbReference type="ARBA" id="ARBA00022741"/>
    </source>
</evidence>
<evidence type="ECO:0000313" key="6">
    <source>
        <dbReference type="EMBL" id="MBB4070837.1"/>
    </source>
</evidence>